<protein>
    <recommendedName>
        <fullName evidence="6">PAN2-PAN3 deadenylation complex subunit PAN3</fullName>
    </recommendedName>
    <alternativeName>
        <fullName evidence="6">PAB1P-dependent poly(A)-specific ribonuclease</fullName>
    </alternativeName>
    <alternativeName>
        <fullName evidence="6">Poly(A)-nuclease deadenylation complex subunit 3</fullName>
        <shortName evidence="6">PAN deadenylation complex subunit 3</shortName>
    </alternativeName>
</protein>
<evidence type="ECO:0000256" key="5">
    <source>
        <dbReference type="ARBA" id="ARBA00023054"/>
    </source>
</evidence>
<keyword evidence="1 6" id="KW-0963">Cytoplasm</keyword>
<feature type="binding site" evidence="6">
    <location>
        <position position="246"/>
    </location>
    <ligand>
        <name>ATP</name>
        <dbReference type="ChEBI" id="CHEBI:30616"/>
    </ligand>
</feature>
<comment type="similarity">
    <text evidence="6">Belongs to the protein kinase superfamily. PAN3 family.</text>
</comment>
<comment type="function">
    <text evidence="6">Regulatory subunit of the poly(A)-nuclease (PAN) deadenylation complex, one of two cytoplasmic mRNA deadenylases involved in general and miRNA-mediated mRNA turnover. PAN specifically shortens poly(A) tails of RNA and the activity is stimulated by poly(A)-binding protein (PABP). PAN deadenylation is followed by rapid degradation of the shortened mRNA tails by the CCR4-NOT complex. Deadenylated mRNAs are then degraded by two alternative mechanisms, namely exosome-mediated 3'-5' exonucleolytic degradation, or deadenlyation-dependent mRNA decaping and subsequent 5'-3' exonucleolytic degradation by XRN1. PAN3 acts as a positive regulator for PAN activity, recruiting the catalytic subunit PAN2 to mRNA via its interaction with RNA and PABP, and to miRNA targets via its interaction with GW182 family proteins.</text>
</comment>
<feature type="region of interest" description="Disordered" evidence="7">
    <location>
        <begin position="139"/>
        <end position="164"/>
    </location>
</feature>
<dbReference type="GO" id="GO:0031251">
    <property type="term" value="C:PAN complex"/>
    <property type="evidence" value="ECO:0007669"/>
    <property type="project" value="UniProtKB-UniRule"/>
</dbReference>
<dbReference type="PROSITE" id="PS50011">
    <property type="entry name" value="PROTEIN_KINASE_DOM"/>
    <property type="match status" value="1"/>
</dbReference>
<dbReference type="GO" id="GO:0010606">
    <property type="term" value="P:positive regulation of cytoplasmic mRNA processing body assembly"/>
    <property type="evidence" value="ECO:0007669"/>
    <property type="project" value="UniProtKB-UniRule"/>
</dbReference>
<keyword evidence="5 6" id="KW-0175">Coiled coil</keyword>
<evidence type="ECO:0000313" key="10">
    <source>
        <dbReference type="Proteomes" id="UP001152799"/>
    </source>
</evidence>
<gene>
    <name evidence="6" type="primary">PAN3</name>
    <name evidence="9" type="ORF">CEUTPL_LOCUS2401</name>
</gene>
<keyword evidence="3 6" id="KW-0547">Nucleotide-binding</keyword>
<dbReference type="GO" id="GO:0005524">
    <property type="term" value="F:ATP binding"/>
    <property type="evidence" value="ECO:0007669"/>
    <property type="project" value="UniProtKB-UniRule"/>
</dbReference>
<comment type="domain">
    <text evidence="6">The pseudokinase domain, the coiled-coil (CC), and C-terminal knob domain (CK) form a structural unit (PKC) that forms an extensive high-affinity interaction surface for PAN2.</text>
</comment>
<dbReference type="Pfam" id="PF18101">
    <property type="entry name" value="Pan3_CK"/>
    <property type="match status" value="1"/>
</dbReference>
<sequence length="623" mass="70848">MDWMSPSSRPHSTLSQLGRTNHVTEFVPRMNNSPNTTLNNFSLSSSYASISPSAATFLSKKFEEPELQSTGKTTNLKIFIKINSIPKGAISVSQSPSHSSSPISHQEKLNSTNGGSVVPYQENVGGTTYFYQYPATTQEHNEETADTLQTPTSQSSSDYTPFPGKPEPSFFISEELKNDILNRNMLTLLQPDPAQYPDLPQEVDSYHELFPLEPISNQVLHKAHLGYQASMYKATHIKTGLHYCLRRIHGFRLQNTKCMSLVDLWKKLNHSNIVQLKEVFTTKAFGDNSMVFVYSYHPGSETLLNKHFSIDQPGYTDPFTNDKSTPMPYSYQKNNLLRHQQNNKLPEPLIWNYIIQLTSALRLIHSNALACRSLDPTKIILTSKNRLRLSCLAVMDVVLHDSNSAINHLALVHAYQQEDLTALGKLVLALACKSTIAVQRENITTALDVVSRTYTMDLRNLIMYLLTNQRRSVTDLMPMIGARFYTQLDNLHSHIEVLDTELSKEVQNGRLFRLMTKLASINERPEFNMETSWSETGDRYMLKLFRDFVFHQVNEDGQPWMDMAHIVQCLNKLDAGVPEKICLMSRDEQSILVVSYMELKHCLEQSFQEVSNTHELSVVDEKV</sequence>
<keyword evidence="10" id="KW-1185">Reference proteome</keyword>
<dbReference type="HAMAP" id="MF_03181">
    <property type="entry name" value="PAN3"/>
    <property type="match status" value="1"/>
</dbReference>
<dbReference type="InterPro" id="IPR011009">
    <property type="entry name" value="Kinase-like_dom_sf"/>
</dbReference>
<comment type="subunit">
    <text evidence="6">Homodimer. Forms a heterotrimer with a catalytic subunit PAN2 to form the poly(A)-nuclease (PAN) deadenylation complex. Interacts (via PAM-2 motif) with poly(A)-binding protein (via PABC domain), conferring substrate specificity of the enzyme complex.</text>
</comment>
<feature type="domain" description="Protein kinase" evidence="8">
    <location>
        <begin position="217"/>
        <end position="485"/>
    </location>
</feature>
<dbReference type="Gene3D" id="1.10.510.10">
    <property type="entry name" value="Transferase(Phosphotransferase) domain 1"/>
    <property type="match status" value="1"/>
</dbReference>
<dbReference type="GO" id="GO:0004672">
    <property type="term" value="F:protein kinase activity"/>
    <property type="evidence" value="ECO:0007669"/>
    <property type="project" value="InterPro"/>
</dbReference>
<evidence type="ECO:0000256" key="6">
    <source>
        <dbReference type="HAMAP-Rule" id="MF_03181"/>
    </source>
</evidence>
<evidence type="ECO:0000256" key="1">
    <source>
        <dbReference type="ARBA" id="ARBA00022490"/>
    </source>
</evidence>
<accession>A0A9N9MGN0</accession>
<feature type="compositionally biased region" description="Low complexity" evidence="7">
    <location>
        <begin position="90"/>
        <end position="104"/>
    </location>
</feature>
<dbReference type="PANTHER" id="PTHR12272:SF11">
    <property type="entry name" value="PAN2-PAN3 DEADENYLATION COMPLEX SUBUNIT PAN3"/>
    <property type="match status" value="1"/>
</dbReference>
<feature type="region of interest" description="Disordered" evidence="7">
    <location>
        <begin position="90"/>
        <end position="118"/>
    </location>
</feature>
<feature type="compositionally biased region" description="Polar residues" evidence="7">
    <location>
        <begin position="146"/>
        <end position="159"/>
    </location>
</feature>
<dbReference type="InterPro" id="IPR041332">
    <property type="entry name" value="Pan3_CK"/>
</dbReference>
<comment type="domain">
    <text evidence="6">The N-terminal zinc finger binds to poly(A) RNA.</text>
</comment>
<feature type="binding site" evidence="6">
    <location>
        <begin position="377"/>
        <end position="378"/>
    </location>
    <ligand>
        <name>ATP</name>
        <dbReference type="ChEBI" id="CHEBI:30616"/>
    </ligand>
</feature>
<dbReference type="GO" id="GO:0008143">
    <property type="term" value="F:poly(A) binding"/>
    <property type="evidence" value="ECO:0007669"/>
    <property type="project" value="TreeGrafter"/>
</dbReference>
<feature type="region of interest" description="Knob domain" evidence="6">
    <location>
        <begin position="521"/>
        <end position="623"/>
    </location>
</feature>
<evidence type="ECO:0000313" key="9">
    <source>
        <dbReference type="EMBL" id="CAG9761706.1"/>
    </source>
</evidence>
<dbReference type="SUPFAM" id="SSF56112">
    <property type="entry name" value="Protein kinase-like (PK-like)"/>
    <property type="match status" value="1"/>
</dbReference>
<dbReference type="InterPro" id="IPR030844">
    <property type="entry name" value="PAN3"/>
</dbReference>
<feature type="coiled-coil region" evidence="6">
    <location>
        <begin position="482"/>
        <end position="520"/>
    </location>
</feature>
<dbReference type="GO" id="GO:0006397">
    <property type="term" value="P:mRNA processing"/>
    <property type="evidence" value="ECO:0007669"/>
    <property type="project" value="UniProtKB-KW"/>
</dbReference>
<keyword evidence="2 6" id="KW-0507">mRNA processing</keyword>
<name>A0A9N9MGN0_9CUCU</name>
<dbReference type="Gene3D" id="1.10.287.3700">
    <property type="match status" value="1"/>
</dbReference>
<dbReference type="AlphaFoldDB" id="A0A9N9MGN0"/>
<reference evidence="9" key="1">
    <citation type="submission" date="2022-01" db="EMBL/GenBank/DDBJ databases">
        <authorList>
            <person name="King R."/>
        </authorList>
    </citation>
    <scope>NUCLEOTIDE SEQUENCE</scope>
</reference>
<evidence type="ECO:0000256" key="2">
    <source>
        <dbReference type="ARBA" id="ARBA00022664"/>
    </source>
</evidence>
<feature type="region of interest" description="Disordered" evidence="7">
    <location>
        <begin position="1"/>
        <end position="20"/>
    </location>
</feature>
<dbReference type="OrthoDB" id="204958at2759"/>
<dbReference type="Gene3D" id="1.20.5.5160">
    <property type="match status" value="1"/>
</dbReference>
<evidence type="ECO:0000256" key="4">
    <source>
        <dbReference type="ARBA" id="ARBA00022840"/>
    </source>
</evidence>
<comment type="caution">
    <text evidence="6">Lacks conserved residue(s) required for the propagation of feature annotation.</text>
</comment>
<evidence type="ECO:0000259" key="8">
    <source>
        <dbReference type="PROSITE" id="PS50011"/>
    </source>
</evidence>
<proteinExistence type="inferred from homology"/>
<evidence type="ECO:0000256" key="3">
    <source>
        <dbReference type="ARBA" id="ARBA00022741"/>
    </source>
</evidence>
<evidence type="ECO:0000256" key="7">
    <source>
        <dbReference type="SAM" id="MobiDB-lite"/>
    </source>
</evidence>
<dbReference type="EMBL" id="OU892286">
    <property type="protein sequence ID" value="CAG9761706.1"/>
    <property type="molecule type" value="Genomic_DNA"/>
</dbReference>
<dbReference type="GO" id="GO:0000289">
    <property type="term" value="P:nuclear-transcribed mRNA poly(A) tail shortening"/>
    <property type="evidence" value="ECO:0007669"/>
    <property type="project" value="UniProtKB-UniRule"/>
</dbReference>
<dbReference type="FunFam" id="1.10.287.3700:FF:000001">
    <property type="entry name" value="PAN2-PAN3 deadenylation complex subunit PAN3"/>
    <property type="match status" value="1"/>
</dbReference>
<keyword evidence="4 6" id="KW-0067">ATP-binding</keyword>
<dbReference type="GO" id="GO:0000932">
    <property type="term" value="C:P-body"/>
    <property type="evidence" value="ECO:0007669"/>
    <property type="project" value="UniProtKB-SubCell"/>
</dbReference>
<dbReference type="InterPro" id="IPR000719">
    <property type="entry name" value="Prot_kinase_dom"/>
</dbReference>
<dbReference type="FunFam" id="1.10.510.10:FF:000451">
    <property type="entry name" value="PAN2-PAN3 deadenylation complex subunit PAN3"/>
    <property type="match status" value="1"/>
</dbReference>
<comment type="domain">
    <text evidence="6">Contains a pseudokinase domain. The protein kinase domain is predicted to be catalytically inactive because some of the residues important for catalytic activity are substituted and it lacks the equivalent of the binding site for a peptide substrate. However, it has retained an ATP-binding site and ATP-binding is required for mRNA degradation, stimulating the activity of the PAN2 nuclease in vitro. The nucleotide-binding site is juxtaposed to the RNase active site of PAN2 in the complex and may actually bind nucleosides of a poly(A) RNA rather than ATP, feeding the poly(A)-tail to the active site of the deadenylase and thus increasing the efficiency with which this distributive enzyme degrades oligo(A) RNAs.</text>
</comment>
<dbReference type="PANTHER" id="PTHR12272">
    <property type="entry name" value="DEADENYLATION COMPLEX SUBUNIT PAN3"/>
    <property type="match status" value="1"/>
</dbReference>
<organism evidence="9 10">
    <name type="scientific">Ceutorhynchus assimilis</name>
    <name type="common">cabbage seed weevil</name>
    <dbReference type="NCBI Taxonomy" id="467358"/>
    <lineage>
        <taxon>Eukaryota</taxon>
        <taxon>Metazoa</taxon>
        <taxon>Ecdysozoa</taxon>
        <taxon>Arthropoda</taxon>
        <taxon>Hexapoda</taxon>
        <taxon>Insecta</taxon>
        <taxon>Pterygota</taxon>
        <taxon>Neoptera</taxon>
        <taxon>Endopterygota</taxon>
        <taxon>Coleoptera</taxon>
        <taxon>Polyphaga</taxon>
        <taxon>Cucujiformia</taxon>
        <taxon>Curculionidae</taxon>
        <taxon>Ceutorhynchinae</taxon>
        <taxon>Ceutorhynchus</taxon>
    </lineage>
</organism>
<dbReference type="Proteomes" id="UP001152799">
    <property type="component" value="Chromosome 10"/>
</dbReference>
<comment type="subcellular location">
    <subcellularLocation>
        <location evidence="6">Cytoplasm</location>
        <location evidence="6">P-body</location>
    </subcellularLocation>
</comment>